<dbReference type="RefSeq" id="WP_139275243.1">
    <property type="nucleotide sequence ID" value="NZ_FPAB01000017.1"/>
</dbReference>
<organism evidence="2 3">
    <name type="scientific">Streptomyces harbinensis</name>
    <dbReference type="NCBI Taxonomy" id="1176198"/>
    <lineage>
        <taxon>Bacteria</taxon>
        <taxon>Bacillati</taxon>
        <taxon>Actinomycetota</taxon>
        <taxon>Actinomycetes</taxon>
        <taxon>Kitasatosporales</taxon>
        <taxon>Streptomycetaceae</taxon>
        <taxon>Streptomyces</taxon>
    </lineage>
</organism>
<gene>
    <name evidence="2" type="ORF">SAMN05444716_11725</name>
</gene>
<dbReference type="CDD" id="cd00093">
    <property type="entry name" value="HTH_XRE"/>
    <property type="match status" value="1"/>
</dbReference>
<keyword evidence="3" id="KW-1185">Reference proteome</keyword>
<dbReference type="PROSITE" id="PS50943">
    <property type="entry name" value="HTH_CROC1"/>
    <property type="match status" value="1"/>
</dbReference>
<dbReference type="SUPFAM" id="SSF48452">
    <property type="entry name" value="TPR-like"/>
    <property type="match status" value="1"/>
</dbReference>
<sequence length="467" mass="50481">MAVITRSRRAAIVREAARIRRDAQRQGHRTGQIAHRLRRELPELSALEAWRLALGWSRAEAIDQIGRCYQEQGLQPPGPSESMLCRWEHGQERPGPEYTVMLARAYGTTPEHLELTRPPANATTMVAPLRYGRPDRPPSPTWREPMTTAAGLPAVRESLHLALLADPTAGPEVLESAHAALEHYALNYSRHPPHALFTEVRAVRELLTRPLAAGPRDTQELSRLMGWLSALLGNLAHHLGDDTGASVHLTTAAHIGHRVGDARLTAWSFGARSMTARARGQADAATEFAERGLAAAPTPLVRAQLLGWGLLSSLAAQGRTREARDTAHTADDAFAGITEEPGRFGYDLAEHQLHQATAHLEIGQPDHALRLAETSAGLKTIGTPGWAAAAVLHARAEAASGNPGDAADRALDVLARVPSSHLRSNTRDRLTALTTDLTGIQTASVRDLHEQHRNLPPLIDAQGHAGG</sequence>
<dbReference type="Proteomes" id="UP000198873">
    <property type="component" value="Unassembled WGS sequence"/>
</dbReference>
<dbReference type="InterPro" id="IPR010982">
    <property type="entry name" value="Lambda_DNA-bd_dom_sf"/>
</dbReference>
<evidence type="ECO:0000313" key="2">
    <source>
        <dbReference type="EMBL" id="SFT23344.1"/>
    </source>
</evidence>
<protein>
    <recommendedName>
        <fullName evidence="1">HTH cro/C1-type domain-containing protein</fullName>
    </recommendedName>
</protein>
<proteinExistence type="predicted"/>
<dbReference type="InterPro" id="IPR011990">
    <property type="entry name" value="TPR-like_helical_dom_sf"/>
</dbReference>
<dbReference type="InterPro" id="IPR001387">
    <property type="entry name" value="Cro/C1-type_HTH"/>
</dbReference>
<accession>A0A1I6WCR3</accession>
<name>A0A1I6WCR3_9ACTN</name>
<evidence type="ECO:0000313" key="3">
    <source>
        <dbReference type="Proteomes" id="UP000198873"/>
    </source>
</evidence>
<reference evidence="3" key="1">
    <citation type="submission" date="2016-10" db="EMBL/GenBank/DDBJ databases">
        <authorList>
            <person name="Varghese N."/>
            <person name="Submissions S."/>
        </authorList>
    </citation>
    <scope>NUCLEOTIDE SEQUENCE [LARGE SCALE GENOMIC DNA]</scope>
    <source>
        <strain evidence="3">CGMCC 4.7047</strain>
    </source>
</reference>
<dbReference type="EMBL" id="FPAB01000017">
    <property type="protein sequence ID" value="SFT23344.1"/>
    <property type="molecule type" value="Genomic_DNA"/>
</dbReference>
<dbReference type="GO" id="GO:0003677">
    <property type="term" value="F:DNA binding"/>
    <property type="evidence" value="ECO:0007669"/>
    <property type="project" value="InterPro"/>
</dbReference>
<dbReference type="Gene3D" id="1.25.40.10">
    <property type="entry name" value="Tetratricopeptide repeat domain"/>
    <property type="match status" value="1"/>
</dbReference>
<feature type="domain" description="HTH cro/C1-type" evidence="1">
    <location>
        <begin position="80"/>
        <end position="113"/>
    </location>
</feature>
<dbReference type="STRING" id="1176198.SAMN05444716_11725"/>
<dbReference type="Gene3D" id="1.10.260.40">
    <property type="entry name" value="lambda repressor-like DNA-binding domains"/>
    <property type="match status" value="1"/>
</dbReference>
<evidence type="ECO:0000259" key="1">
    <source>
        <dbReference type="PROSITE" id="PS50943"/>
    </source>
</evidence>
<dbReference type="AlphaFoldDB" id="A0A1I6WCR3"/>